<dbReference type="AlphaFoldDB" id="A0A2P2J0R1"/>
<accession>A0A2P2J0R1</accession>
<reference evidence="2" key="1">
    <citation type="submission" date="2018-02" db="EMBL/GenBank/DDBJ databases">
        <title>Rhizophora mucronata_Transcriptome.</title>
        <authorList>
            <person name="Meera S.P."/>
            <person name="Sreeshan A."/>
            <person name="Augustine A."/>
        </authorList>
    </citation>
    <scope>NUCLEOTIDE SEQUENCE</scope>
    <source>
        <tissue evidence="2">Leaf</tissue>
    </source>
</reference>
<protein>
    <submittedName>
        <fullName evidence="2">Uncharacterized protein</fullName>
    </submittedName>
</protein>
<dbReference type="PANTHER" id="PTHR45966:SF4">
    <property type="entry name" value="GDSL ESTERASE_LIPASE 5"/>
    <property type="match status" value="1"/>
</dbReference>
<dbReference type="GO" id="GO:0016298">
    <property type="term" value="F:lipase activity"/>
    <property type="evidence" value="ECO:0007669"/>
    <property type="project" value="TreeGrafter"/>
</dbReference>
<organism evidence="2">
    <name type="scientific">Rhizophora mucronata</name>
    <name type="common">Asiatic mangrove</name>
    <dbReference type="NCBI Taxonomy" id="61149"/>
    <lineage>
        <taxon>Eukaryota</taxon>
        <taxon>Viridiplantae</taxon>
        <taxon>Streptophyta</taxon>
        <taxon>Embryophyta</taxon>
        <taxon>Tracheophyta</taxon>
        <taxon>Spermatophyta</taxon>
        <taxon>Magnoliopsida</taxon>
        <taxon>eudicotyledons</taxon>
        <taxon>Gunneridae</taxon>
        <taxon>Pentapetalae</taxon>
        <taxon>rosids</taxon>
        <taxon>fabids</taxon>
        <taxon>Malpighiales</taxon>
        <taxon>Rhizophoraceae</taxon>
        <taxon>Rhizophora</taxon>
    </lineage>
</organism>
<dbReference type="InterPro" id="IPR044552">
    <property type="entry name" value="GLIP1-5/GLL25"/>
</dbReference>
<sequence>MRPSSQQLSGRQLEGDAALFILGDSYLDAGNNNYIDTSELQSAGSWPYYGRTHFKMPTGRFSDGRVARDFIDNSTTETIGKLRESDLLVDTKSWAGQ</sequence>
<name>A0A2P2J0R1_RHIMU</name>
<keyword evidence="1" id="KW-0732">Signal</keyword>
<dbReference type="InterPro" id="IPR036514">
    <property type="entry name" value="SGNH_hydro_sf"/>
</dbReference>
<evidence type="ECO:0000256" key="1">
    <source>
        <dbReference type="ARBA" id="ARBA00022729"/>
    </source>
</evidence>
<dbReference type="EMBL" id="GGEC01006549">
    <property type="protein sequence ID" value="MBW87032.1"/>
    <property type="molecule type" value="Transcribed_RNA"/>
</dbReference>
<evidence type="ECO:0000313" key="2">
    <source>
        <dbReference type="EMBL" id="MBW87032.1"/>
    </source>
</evidence>
<dbReference type="PANTHER" id="PTHR45966">
    <property type="entry name" value="GDSL-LIKE LIPASE/ACYLHYDROLASE"/>
    <property type="match status" value="1"/>
</dbReference>
<dbReference type="Gene3D" id="3.40.50.1110">
    <property type="entry name" value="SGNH hydrolase"/>
    <property type="match status" value="1"/>
</dbReference>
<proteinExistence type="predicted"/>